<dbReference type="InterPro" id="IPR036259">
    <property type="entry name" value="MFS_trans_sf"/>
</dbReference>
<feature type="transmembrane region" description="Helical" evidence="7">
    <location>
        <begin position="415"/>
        <end position="437"/>
    </location>
</feature>
<proteinExistence type="inferred from homology"/>
<feature type="transmembrane region" description="Helical" evidence="7">
    <location>
        <begin position="504"/>
        <end position="526"/>
    </location>
</feature>
<dbReference type="Pfam" id="PF00854">
    <property type="entry name" value="PTR2"/>
    <property type="match status" value="1"/>
</dbReference>
<dbReference type="InterPro" id="IPR000109">
    <property type="entry name" value="POT_fam"/>
</dbReference>
<feature type="transmembrane region" description="Helical" evidence="7">
    <location>
        <begin position="313"/>
        <end position="333"/>
    </location>
</feature>
<sequence>MPSQYYDEDDQQLQDYGHSMAHILGSYLMPMINAYLINVWQLNFIHVSGIVIICEGMLWMLPLFFFYLSDAVLSLRQITKITSIFYTASMVFLSMSAPPILSTLTGTCGGYRPECFGLTQRILFFTSLVLFTVGSSGNIFIAGLQYEYLLSRFPLEFRSDLQKRLKKSLSKQFAHIGGASTLSFIKPWALRFGIIALLSAIGTCLSLGPCYPLIASTLPEENMQKASPLTNMIRVFVASALKISQKLPNDTSLLYEKNDEPDVQLLPHTPGLRFLDKAAILLPNKSRIEQENNKWSLCTVTQVEETKIAIRMFPMWMTFIICGLVTSIGYSYFLIQANNLNPKLAFFKLPFLFLPMLHNIVKPLLEKTNKYFTPQEGIGMAMICSVLCCITAALVEARRLHIVISHGLLDKPEERIPMSVLWLAPQFFLLAGLESFFERSVKRLFSDKIPPSSRKYLNYFTDGIFGLGIMGGVLSVYLAGKLSERGGKPNWFQDTLNRSRLDNYYWTLAALGAANFLLYILVLICFRNPKSNYEEADVNGEFHPLDS</sequence>
<evidence type="ECO:0000313" key="8">
    <source>
        <dbReference type="EMBL" id="CAI9779250.1"/>
    </source>
</evidence>
<evidence type="ECO:0000256" key="5">
    <source>
        <dbReference type="ARBA" id="ARBA00023136"/>
    </source>
</evidence>
<keyword evidence="5 7" id="KW-0472">Membrane</keyword>
<evidence type="ECO:0000256" key="3">
    <source>
        <dbReference type="ARBA" id="ARBA00022692"/>
    </source>
</evidence>
<dbReference type="GO" id="GO:0016020">
    <property type="term" value="C:membrane"/>
    <property type="evidence" value="ECO:0007669"/>
    <property type="project" value="UniProtKB-SubCell"/>
</dbReference>
<keyword evidence="3 7" id="KW-0812">Transmembrane</keyword>
<dbReference type="AlphaFoldDB" id="A0AAD2A5C6"/>
<accession>A0AAD2A5C6</accession>
<feature type="transmembrane region" description="Helical" evidence="7">
    <location>
        <begin position="81"/>
        <end position="101"/>
    </location>
</feature>
<gene>
    <name evidence="8" type="ORF">FPE_LOCUS26680</name>
</gene>
<dbReference type="Gene3D" id="1.20.1250.20">
    <property type="entry name" value="MFS general substrate transporter like domains"/>
    <property type="match status" value="1"/>
</dbReference>
<feature type="transmembrane region" description="Helical" evidence="7">
    <location>
        <begin position="20"/>
        <end position="37"/>
    </location>
</feature>
<dbReference type="PANTHER" id="PTHR11654">
    <property type="entry name" value="OLIGOPEPTIDE TRANSPORTER-RELATED"/>
    <property type="match status" value="1"/>
</dbReference>
<feature type="transmembrane region" description="Helical" evidence="7">
    <location>
        <begin position="345"/>
        <end position="365"/>
    </location>
</feature>
<keyword evidence="9" id="KW-1185">Reference proteome</keyword>
<reference evidence="8" key="1">
    <citation type="submission" date="2023-05" db="EMBL/GenBank/DDBJ databases">
        <authorList>
            <person name="Huff M."/>
        </authorList>
    </citation>
    <scope>NUCLEOTIDE SEQUENCE</scope>
</reference>
<evidence type="ECO:0000256" key="1">
    <source>
        <dbReference type="ARBA" id="ARBA00004141"/>
    </source>
</evidence>
<comment type="subcellular location">
    <subcellularLocation>
        <location evidence="1">Membrane</location>
        <topology evidence="1">Multi-pass membrane protein</topology>
    </subcellularLocation>
</comment>
<feature type="transmembrane region" description="Helical" evidence="7">
    <location>
        <begin position="122"/>
        <end position="146"/>
    </location>
</feature>
<name>A0AAD2A5C6_9LAMI</name>
<keyword evidence="4 7" id="KW-1133">Transmembrane helix</keyword>
<evidence type="ECO:0000256" key="7">
    <source>
        <dbReference type="SAM" id="Phobius"/>
    </source>
</evidence>
<evidence type="ECO:0000256" key="4">
    <source>
        <dbReference type="ARBA" id="ARBA00022989"/>
    </source>
</evidence>
<dbReference type="GO" id="GO:0022857">
    <property type="term" value="F:transmembrane transporter activity"/>
    <property type="evidence" value="ECO:0007669"/>
    <property type="project" value="InterPro"/>
</dbReference>
<feature type="transmembrane region" description="Helical" evidence="7">
    <location>
        <begin position="457"/>
        <end position="479"/>
    </location>
</feature>
<protein>
    <submittedName>
        <fullName evidence="8">Uncharacterized protein</fullName>
    </submittedName>
</protein>
<feature type="transmembrane region" description="Helical" evidence="7">
    <location>
        <begin position="377"/>
        <end position="395"/>
    </location>
</feature>
<evidence type="ECO:0000313" key="9">
    <source>
        <dbReference type="Proteomes" id="UP000834106"/>
    </source>
</evidence>
<feature type="transmembrane region" description="Helical" evidence="7">
    <location>
        <begin position="188"/>
        <end position="214"/>
    </location>
</feature>
<evidence type="ECO:0000256" key="6">
    <source>
        <dbReference type="ARBA" id="ARBA00044504"/>
    </source>
</evidence>
<comment type="similarity">
    <text evidence="2">Belongs to the major facilitator superfamily. Proton-dependent oligopeptide transporter (POT/PTR) (TC 2.A.17) family.</text>
</comment>
<dbReference type="EMBL" id="OU503051">
    <property type="protein sequence ID" value="CAI9779250.1"/>
    <property type="molecule type" value="Genomic_DNA"/>
</dbReference>
<organism evidence="8 9">
    <name type="scientific">Fraxinus pennsylvanica</name>
    <dbReference type="NCBI Taxonomy" id="56036"/>
    <lineage>
        <taxon>Eukaryota</taxon>
        <taxon>Viridiplantae</taxon>
        <taxon>Streptophyta</taxon>
        <taxon>Embryophyta</taxon>
        <taxon>Tracheophyta</taxon>
        <taxon>Spermatophyta</taxon>
        <taxon>Magnoliopsida</taxon>
        <taxon>eudicotyledons</taxon>
        <taxon>Gunneridae</taxon>
        <taxon>Pentapetalae</taxon>
        <taxon>asterids</taxon>
        <taxon>lamiids</taxon>
        <taxon>Lamiales</taxon>
        <taxon>Oleaceae</taxon>
        <taxon>Oleeae</taxon>
        <taxon>Fraxinus</taxon>
    </lineage>
</organism>
<dbReference type="Proteomes" id="UP000834106">
    <property type="component" value="Chromosome 16"/>
</dbReference>
<feature type="transmembrane region" description="Helical" evidence="7">
    <location>
        <begin position="44"/>
        <end position="69"/>
    </location>
</feature>
<comment type="similarity">
    <text evidence="6">Belongs to the major facilitator superfamily. Phosphate:H(+) symporter (TC 2.A.1.9) family.</text>
</comment>
<evidence type="ECO:0000256" key="2">
    <source>
        <dbReference type="ARBA" id="ARBA00005982"/>
    </source>
</evidence>